<name>A0A919RM43_9ACTN</name>
<dbReference type="Proteomes" id="UP000606172">
    <property type="component" value="Unassembled WGS sequence"/>
</dbReference>
<dbReference type="GO" id="GO:0042597">
    <property type="term" value="C:periplasmic space"/>
    <property type="evidence" value="ECO:0007669"/>
    <property type="project" value="UniProtKB-ARBA"/>
</dbReference>
<feature type="chain" id="PRO_5037642007" evidence="4">
    <location>
        <begin position="23"/>
        <end position="523"/>
    </location>
</feature>
<comment type="caution">
    <text evidence="6">The sequence shown here is derived from an EMBL/GenBank/DDBJ whole genome shotgun (WGS) entry which is preliminary data.</text>
</comment>
<sequence length="523" mass="55449">MTSSTLRAALAALLLLPVAACAGSTTQKGSAGGTARDTLRWASEGSANNLDIAHGFNGASTLIQAAVLDTMVALDKQGAPAPRLAESWTRPDPKTYLFKLRQGVKFSDGTPLTADDAAFSLARHLDPVVASQAAAYFTSVKSVEPVGADQVKVTMKKPNSAFLALAAIAWQVTPRKLAEAHPKDLGSPEVGTIGTGAFKVDKFSITSGIELSRNPHHWGEKPALSKVEIKNISDPETLRLALQSGEMDATRDVSPREARKWKGMAGVKPTFFPGNNIAYLSLAVGNGPLKDVHVRRAIAHAVNRKAIADLMTQGNGQPAAVVMPPPQVSAVYGTAVPAFKEYPYDIAAAKAELAKSAHAGGFEMKVAYGSTGDSGTVMQAVAADLAKIGIKLTLEPMPADKYMNKMMEHDGLTVQFHELAYGTPDPGELLPDMVGSVAAKPQGFNFSGYSSPELDAKLEDLAASATDEEKRKHVTDMLNDLAEQVPYIPLYATNNGFALNEKFTAEVHTWTENIFAAVRPAGS</sequence>
<dbReference type="PIRSF" id="PIRSF002741">
    <property type="entry name" value="MppA"/>
    <property type="match status" value="1"/>
</dbReference>
<dbReference type="GO" id="GO:0015833">
    <property type="term" value="P:peptide transport"/>
    <property type="evidence" value="ECO:0007669"/>
    <property type="project" value="TreeGrafter"/>
</dbReference>
<reference evidence="6" key="1">
    <citation type="submission" date="2021-01" db="EMBL/GenBank/DDBJ databases">
        <title>Whole genome shotgun sequence of Sinosporangium siamense NBRC 109515.</title>
        <authorList>
            <person name="Komaki H."/>
            <person name="Tamura T."/>
        </authorList>
    </citation>
    <scope>NUCLEOTIDE SEQUENCE</scope>
    <source>
        <strain evidence="6">NBRC 109515</strain>
    </source>
</reference>
<dbReference type="GO" id="GO:1904680">
    <property type="term" value="F:peptide transmembrane transporter activity"/>
    <property type="evidence" value="ECO:0007669"/>
    <property type="project" value="TreeGrafter"/>
</dbReference>
<keyword evidence="7" id="KW-1185">Reference proteome</keyword>
<evidence type="ECO:0000256" key="3">
    <source>
        <dbReference type="ARBA" id="ARBA00022729"/>
    </source>
</evidence>
<dbReference type="PANTHER" id="PTHR30290">
    <property type="entry name" value="PERIPLASMIC BINDING COMPONENT OF ABC TRANSPORTER"/>
    <property type="match status" value="1"/>
</dbReference>
<evidence type="ECO:0000256" key="1">
    <source>
        <dbReference type="ARBA" id="ARBA00005695"/>
    </source>
</evidence>
<dbReference type="EMBL" id="BOOW01000032">
    <property type="protein sequence ID" value="GII94949.1"/>
    <property type="molecule type" value="Genomic_DNA"/>
</dbReference>
<keyword evidence="3 4" id="KW-0732">Signal</keyword>
<dbReference type="AlphaFoldDB" id="A0A919RM43"/>
<dbReference type="RefSeq" id="WP_204029927.1">
    <property type="nucleotide sequence ID" value="NZ_BOOW01000032.1"/>
</dbReference>
<dbReference type="Pfam" id="PF00496">
    <property type="entry name" value="SBP_bac_5"/>
    <property type="match status" value="1"/>
</dbReference>
<proteinExistence type="inferred from homology"/>
<dbReference type="PANTHER" id="PTHR30290:SF9">
    <property type="entry name" value="OLIGOPEPTIDE-BINDING PROTEIN APPA"/>
    <property type="match status" value="1"/>
</dbReference>
<dbReference type="SUPFAM" id="SSF53850">
    <property type="entry name" value="Periplasmic binding protein-like II"/>
    <property type="match status" value="1"/>
</dbReference>
<keyword evidence="2" id="KW-0813">Transport</keyword>
<evidence type="ECO:0000256" key="2">
    <source>
        <dbReference type="ARBA" id="ARBA00022448"/>
    </source>
</evidence>
<evidence type="ECO:0000313" key="7">
    <source>
        <dbReference type="Proteomes" id="UP000606172"/>
    </source>
</evidence>
<dbReference type="GO" id="GO:0043190">
    <property type="term" value="C:ATP-binding cassette (ABC) transporter complex"/>
    <property type="evidence" value="ECO:0007669"/>
    <property type="project" value="InterPro"/>
</dbReference>
<comment type="similarity">
    <text evidence="1">Belongs to the bacterial solute-binding protein 5 family.</text>
</comment>
<protein>
    <submittedName>
        <fullName evidence="6">ABC transporter substrate-binding protein</fullName>
    </submittedName>
</protein>
<evidence type="ECO:0000259" key="5">
    <source>
        <dbReference type="Pfam" id="PF00496"/>
    </source>
</evidence>
<evidence type="ECO:0000313" key="6">
    <source>
        <dbReference type="EMBL" id="GII94949.1"/>
    </source>
</evidence>
<organism evidence="6 7">
    <name type="scientific">Sinosporangium siamense</name>
    <dbReference type="NCBI Taxonomy" id="1367973"/>
    <lineage>
        <taxon>Bacteria</taxon>
        <taxon>Bacillati</taxon>
        <taxon>Actinomycetota</taxon>
        <taxon>Actinomycetes</taxon>
        <taxon>Streptosporangiales</taxon>
        <taxon>Streptosporangiaceae</taxon>
        <taxon>Sinosporangium</taxon>
    </lineage>
</organism>
<dbReference type="Gene3D" id="3.10.105.10">
    <property type="entry name" value="Dipeptide-binding Protein, Domain 3"/>
    <property type="match status" value="1"/>
</dbReference>
<accession>A0A919RM43</accession>
<gene>
    <name evidence="6" type="ORF">Ssi02_51800</name>
</gene>
<feature type="signal peptide" evidence="4">
    <location>
        <begin position="1"/>
        <end position="22"/>
    </location>
</feature>
<evidence type="ECO:0000256" key="4">
    <source>
        <dbReference type="SAM" id="SignalP"/>
    </source>
</evidence>
<dbReference type="InterPro" id="IPR000914">
    <property type="entry name" value="SBP_5_dom"/>
</dbReference>
<feature type="domain" description="Solute-binding protein family 5" evidence="5">
    <location>
        <begin position="80"/>
        <end position="435"/>
    </location>
</feature>
<dbReference type="CDD" id="cd00995">
    <property type="entry name" value="PBP2_NikA_DppA_OppA_like"/>
    <property type="match status" value="1"/>
</dbReference>
<dbReference type="InterPro" id="IPR039424">
    <property type="entry name" value="SBP_5"/>
</dbReference>
<dbReference type="InterPro" id="IPR030678">
    <property type="entry name" value="Peptide/Ni-bd"/>
</dbReference>
<dbReference type="Gene3D" id="3.40.190.10">
    <property type="entry name" value="Periplasmic binding protein-like II"/>
    <property type="match status" value="1"/>
</dbReference>